<name>A0A4Y2DYP7_ARAVE</name>
<feature type="region of interest" description="Disordered" evidence="1">
    <location>
        <begin position="116"/>
        <end position="136"/>
    </location>
</feature>
<evidence type="ECO:0000313" key="3">
    <source>
        <dbReference type="Proteomes" id="UP000499080"/>
    </source>
</evidence>
<feature type="compositionally biased region" description="Acidic residues" evidence="1">
    <location>
        <begin position="120"/>
        <end position="131"/>
    </location>
</feature>
<organism evidence="2 3">
    <name type="scientific">Araneus ventricosus</name>
    <name type="common">Orbweaver spider</name>
    <name type="synonym">Epeira ventricosa</name>
    <dbReference type="NCBI Taxonomy" id="182803"/>
    <lineage>
        <taxon>Eukaryota</taxon>
        <taxon>Metazoa</taxon>
        <taxon>Ecdysozoa</taxon>
        <taxon>Arthropoda</taxon>
        <taxon>Chelicerata</taxon>
        <taxon>Arachnida</taxon>
        <taxon>Araneae</taxon>
        <taxon>Araneomorphae</taxon>
        <taxon>Entelegynae</taxon>
        <taxon>Araneoidea</taxon>
        <taxon>Araneidae</taxon>
        <taxon>Araneus</taxon>
    </lineage>
</organism>
<protein>
    <recommendedName>
        <fullName evidence="4">DDE-1 domain-containing protein</fullName>
    </recommendedName>
</protein>
<accession>A0A4Y2DYP7</accession>
<evidence type="ECO:0008006" key="4">
    <source>
        <dbReference type="Google" id="ProtNLM"/>
    </source>
</evidence>
<comment type="caution">
    <text evidence="2">The sequence shown here is derived from an EMBL/GenBank/DDBJ whole genome shotgun (WGS) entry which is preliminary data.</text>
</comment>
<dbReference type="Proteomes" id="UP000499080">
    <property type="component" value="Unassembled WGS sequence"/>
</dbReference>
<gene>
    <name evidence="2" type="ORF">AVEN_29354_1</name>
</gene>
<feature type="region of interest" description="Disordered" evidence="1">
    <location>
        <begin position="49"/>
        <end position="74"/>
    </location>
</feature>
<proteinExistence type="predicted"/>
<evidence type="ECO:0000313" key="2">
    <source>
        <dbReference type="EMBL" id="GBM21881.1"/>
    </source>
</evidence>
<reference evidence="2 3" key="1">
    <citation type="journal article" date="2019" name="Sci. Rep.">
        <title>Orb-weaving spider Araneus ventricosus genome elucidates the spidroin gene catalogue.</title>
        <authorList>
            <person name="Kono N."/>
            <person name="Nakamura H."/>
            <person name="Ohtoshi R."/>
            <person name="Moran D.A.P."/>
            <person name="Shinohara A."/>
            <person name="Yoshida Y."/>
            <person name="Fujiwara M."/>
            <person name="Mori M."/>
            <person name="Tomita M."/>
            <person name="Arakawa K."/>
        </authorList>
    </citation>
    <scope>NUCLEOTIDE SEQUENCE [LARGE SCALE GENOMIC DNA]</scope>
</reference>
<sequence length="189" mass="21857">MSVNEGAVEQWKEDLATLVNRYEPKNIYNCDETGLFYKLMPDRTLPFKGKPCNGGKKTENEYEEPENESEKCENDINEEDCHTVSRGLATRTFNKFVDADEKLITAQLREIKDTAAEINGGEEDEDNDEEDASKVPPTHTVALETLRDYFQFNFESEGNFSRLDELEKTLFENSRKQKQSSIVNYFVRE</sequence>
<keyword evidence="3" id="KW-1185">Reference proteome</keyword>
<dbReference type="EMBL" id="BGPR01091076">
    <property type="protein sequence ID" value="GBM21881.1"/>
    <property type="molecule type" value="Genomic_DNA"/>
</dbReference>
<dbReference type="AlphaFoldDB" id="A0A4Y2DYP7"/>
<evidence type="ECO:0000256" key="1">
    <source>
        <dbReference type="SAM" id="MobiDB-lite"/>
    </source>
</evidence>